<sequence length="140" mass="15298">MTGETSIGNKSADTMLSSFLAWKYRKPLLFTLAEILVFYNYPFTACFSACITFSIGEASTKFVGAVEPYVEKLIRLANPLVLVALVGIGGAASLLESIFEGFIEAALSFILFPLEIVGYVAAIVLAILARKNLEKYQKKE</sequence>
<dbReference type="EMBL" id="LGRX02019469">
    <property type="protein sequence ID" value="KAK3258532.1"/>
    <property type="molecule type" value="Genomic_DNA"/>
</dbReference>
<reference evidence="3" key="2">
    <citation type="submission" date="2023-06" db="EMBL/GenBank/DDBJ databases">
        <title>Long-read-based genome assembly of the green algal bacterivore Cymbomonas tetramitiformis.</title>
        <authorList>
            <person name="Gyaltshen Y."/>
            <person name="Rozenberg A."/>
            <person name="Paasch A."/>
            <person name="Burns J.A."/>
            <person name="Warring S."/>
            <person name="Larson R."/>
            <person name="Maurer-Alcala X."/>
            <person name="Dacks J."/>
            <person name="Kim E."/>
        </authorList>
    </citation>
    <scope>NUCLEOTIDE SEQUENCE</scope>
    <source>
        <strain evidence="3">PLY_AMNH</strain>
    </source>
</reference>
<dbReference type="EMBL" id="LGRX02022261">
    <property type="protein sequence ID" value="KAK3255799.1"/>
    <property type="molecule type" value="Genomic_DNA"/>
</dbReference>
<dbReference type="Proteomes" id="UP001190700">
    <property type="component" value="Unassembled WGS sequence"/>
</dbReference>
<protein>
    <submittedName>
        <fullName evidence="3">Uncharacterized protein</fullName>
    </submittedName>
</protein>
<reference evidence="3 4" key="1">
    <citation type="journal article" date="2015" name="Genome Biol. Evol.">
        <title>Comparative Genomics of a Bacterivorous Green Alga Reveals Evolutionary Causalities and Consequences of Phago-Mixotrophic Mode of Nutrition.</title>
        <authorList>
            <person name="Burns J.A."/>
            <person name="Paasch A."/>
            <person name="Narechania A."/>
            <person name="Kim E."/>
        </authorList>
    </citation>
    <scope>NUCLEOTIDE SEQUENCE [LARGE SCALE GENOMIC DNA]</scope>
    <source>
        <strain evidence="3">PLY_AMNH</strain>
    </source>
</reference>
<evidence type="ECO:0000256" key="1">
    <source>
        <dbReference type="SAM" id="Phobius"/>
    </source>
</evidence>
<comment type="caution">
    <text evidence="3">The sequence shown here is derived from an EMBL/GenBank/DDBJ whole genome shotgun (WGS) entry which is preliminary data.</text>
</comment>
<name>A0AAE0FET4_9CHLO</name>
<keyword evidence="4" id="KW-1185">Reference proteome</keyword>
<keyword evidence="1" id="KW-1133">Transmembrane helix</keyword>
<feature type="transmembrane region" description="Helical" evidence="1">
    <location>
        <begin position="105"/>
        <end position="129"/>
    </location>
</feature>
<organism evidence="3 4">
    <name type="scientific">Cymbomonas tetramitiformis</name>
    <dbReference type="NCBI Taxonomy" id="36881"/>
    <lineage>
        <taxon>Eukaryota</taxon>
        <taxon>Viridiplantae</taxon>
        <taxon>Chlorophyta</taxon>
        <taxon>Pyramimonadophyceae</taxon>
        <taxon>Pyramimonadales</taxon>
        <taxon>Pyramimonadaceae</taxon>
        <taxon>Cymbomonas</taxon>
    </lineage>
</organism>
<proteinExistence type="predicted"/>
<accession>A0AAE0FET4</accession>
<keyword evidence="1" id="KW-0812">Transmembrane</keyword>
<evidence type="ECO:0000313" key="3">
    <source>
        <dbReference type="EMBL" id="KAK3258532.1"/>
    </source>
</evidence>
<feature type="transmembrane region" description="Helical" evidence="1">
    <location>
        <begin position="28"/>
        <end position="55"/>
    </location>
</feature>
<dbReference type="AlphaFoldDB" id="A0AAE0FET4"/>
<feature type="transmembrane region" description="Helical" evidence="1">
    <location>
        <begin position="76"/>
        <end position="99"/>
    </location>
</feature>
<evidence type="ECO:0000313" key="4">
    <source>
        <dbReference type="Proteomes" id="UP001190700"/>
    </source>
</evidence>
<gene>
    <name evidence="3" type="ORF">CYMTET_32427</name>
    <name evidence="2" type="ORF">CYMTET_35038</name>
</gene>
<keyword evidence="1" id="KW-0472">Membrane</keyword>
<evidence type="ECO:0000313" key="2">
    <source>
        <dbReference type="EMBL" id="KAK3255799.1"/>
    </source>
</evidence>